<evidence type="ECO:0000313" key="2">
    <source>
        <dbReference type="EMBL" id="EFN65355.1"/>
    </source>
</evidence>
<feature type="region of interest" description="Disordered" evidence="1">
    <location>
        <begin position="1"/>
        <end position="99"/>
    </location>
</feature>
<dbReference type="InParanoid" id="E2AMI7"/>
<accession>E2AMI7</accession>
<proteinExistence type="predicted"/>
<sequence>MSNSEDILRAHLDETADSEARASTPIPPLEPEQSPQSRPSRMGIVIQRSDHTINEKKRQMLLTQPSPAPARRQPRPYERPPSKQEKPPTSEEILRPMGPMPIPPIKVEVEPGLVFEVPHFAVHVSRRYKPRTPQGRWILRFSGNGKLRYHRKIE</sequence>
<dbReference type="AlphaFoldDB" id="E2AMI7"/>
<dbReference type="Proteomes" id="UP000000311">
    <property type="component" value="Unassembled WGS sequence"/>
</dbReference>
<gene>
    <name evidence="2" type="ORF">EAG_06563</name>
</gene>
<dbReference type="OrthoDB" id="7555402at2759"/>
<keyword evidence="3" id="KW-1185">Reference proteome</keyword>
<dbReference type="EMBL" id="GL440820">
    <property type="protein sequence ID" value="EFN65355.1"/>
    <property type="molecule type" value="Genomic_DNA"/>
</dbReference>
<feature type="compositionally biased region" description="Basic and acidic residues" evidence="1">
    <location>
        <begin position="48"/>
        <end position="58"/>
    </location>
</feature>
<reference evidence="2 3" key="1">
    <citation type="journal article" date="2010" name="Science">
        <title>Genomic comparison of the ants Camponotus floridanus and Harpegnathos saltator.</title>
        <authorList>
            <person name="Bonasio R."/>
            <person name="Zhang G."/>
            <person name="Ye C."/>
            <person name="Mutti N.S."/>
            <person name="Fang X."/>
            <person name="Qin N."/>
            <person name="Donahue G."/>
            <person name="Yang P."/>
            <person name="Li Q."/>
            <person name="Li C."/>
            <person name="Zhang P."/>
            <person name="Huang Z."/>
            <person name="Berger S.L."/>
            <person name="Reinberg D."/>
            <person name="Wang J."/>
            <person name="Liebig J."/>
        </authorList>
    </citation>
    <scope>NUCLEOTIDE SEQUENCE [LARGE SCALE GENOMIC DNA]</scope>
    <source>
        <strain evidence="3">C129</strain>
    </source>
</reference>
<evidence type="ECO:0000256" key="1">
    <source>
        <dbReference type="SAM" id="MobiDB-lite"/>
    </source>
</evidence>
<evidence type="ECO:0000313" key="3">
    <source>
        <dbReference type="Proteomes" id="UP000000311"/>
    </source>
</evidence>
<feature type="compositionally biased region" description="Basic and acidic residues" evidence="1">
    <location>
        <begin position="1"/>
        <end position="20"/>
    </location>
</feature>
<organism evidence="3">
    <name type="scientific">Camponotus floridanus</name>
    <name type="common">Florida carpenter ant</name>
    <dbReference type="NCBI Taxonomy" id="104421"/>
    <lineage>
        <taxon>Eukaryota</taxon>
        <taxon>Metazoa</taxon>
        <taxon>Ecdysozoa</taxon>
        <taxon>Arthropoda</taxon>
        <taxon>Hexapoda</taxon>
        <taxon>Insecta</taxon>
        <taxon>Pterygota</taxon>
        <taxon>Neoptera</taxon>
        <taxon>Endopterygota</taxon>
        <taxon>Hymenoptera</taxon>
        <taxon>Apocrita</taxon>
        <taxon>Aculeata</taxon>
        <taxon>Formicoidea</taxon>
        <taxon>Formicidae</taxon>
        <taxon>Formicinae</taxon>
        <taxon>Camponotus</taxon>
    </lineage>
</organism>
<name>E2AMI7_CAMFO</name>
<feature type="compositionally biased region" description="Basic and acidic residues" evidence="1">
    <location>
        <begin position="75"/>
        <end position="94"/>
    </location>
</feature>
<protein>
    <submittedName>
        <fullName evidence="2">Uncharacterized protein</fullName>
    </submittedName>
</protein>